<feature type="region of interest" description="Disordered" evidence="1">
    <location>
        <begin position="66"/>
        <end position="91"/>
    </location>
</feature>
<dbReference type="AlphaFoldDB" id="A0A1E3QEH4"/>
<reference evidence="2 3" key="1">
    <citation type="journal article" date="2016" name="Proc. Natl. Acad. Sci. U.S.A.">
        <title>Comparative genomics of biotechnologically important yeasts.</title>
        <authorList>
            <person name="Riley R."/>
            <person name="Haridas S."/>
            <person name="Wolfe K.H."/>
            <person name="Lopes M.R."/>
            <person name="Hittinger C.T."/>
            <person name="Goeker M."/>
            <person name="Salamov A.A."/>
            <person name="Wisecaver J.H."/>
            <person name="Long T.M."/>
            <person name="Calvey C.H."/>
            <person name="Aerts A.L."/>
            <person name="Barry K.W."/>
            <person name="Choi C."/>
            <person name="Clum A."/>
            <person name="Coughlan A.Y."/>
            <person name="Deshpande S."/>
            <person name="Douglass A.P."/>
            <person name="Hanson S.J."/>
            <person name="Klenk H.-P."/>
            <person name="LaButti K.M."/>
            <person name="Lapidus A."/>
            <person name="Lindquist E.A."/>
            <person name="Lipzen A.M."/>
            <person name="Meier-Kolthoff J.P."/>
            <person name="Ohm R.A."/>
            <person name="Otillar R.P."/>
            <person name="Pangilinan J.L."/>
            <person name="Peng Y."/>
            <person name="Rokas A."/>
            <person name="Rosa C.A."/>
            <person name="Scheuner C."/>
            <person name="Sibirny A.A."/>
            <person name="Slot J.C."/>
            <person name="Stielow J.B."/>
            <person name="Sun H."/>
            <person name="Kurtzman C.P."/>
            <person name="Blackwell M."/>
            <person name="Grigoriev I.V."/>
            <person name="Jeffries T.W."/>
        </authorList>
    </citation>
    <scope>NUCLEOTIDE SEQUENCE [LARGE SCALE GENOMIC DNA]</scope>
    <source>
        <strain evidence="2 3">NRRL Y-11557</strain>
    </source>
</reference>
<accession>A0A1E3QEH4</accession>
<evidence type="ECO:0000313" key="3">
    <source>
        <dbReference type="Proteomes" id="UP000094385"/>
    </source>
</evidence>
<evidence type="ECO:0000256" key="1">
    <source>
        <dbReference type="SAM" id="MobiDB-lite"/>
    </source>
</evidence>
<feature type="compositionally biased region" description="Basic and acidic residues" evidence="1">
    <location>
        <begin position="82"/>
        <end position="91"/>
    </location>
</feature>
<dbReference type="Proteomes" id="UP000094385">
    <property type="component" value="Unassembled WGS sequence"/>
</dbReference>
<protein>
    <submittedName>
        <fullName evidence="2">Uncharacterized protein</fullName>
    </submittedName>
</protein>
<feature type="compositionally biased region" description="Acidic residues" evidence="1">
    <location>
        <begin position="70"/>
        <end position="81"/>
    </location>
</feature>
<keyword evidence="3" id="KW-1185">Reference proteome</keyword>
<gene>
    <name evidence="2" type="ORF">LIPSTDRAFT_101408</name>
</gene>
<dbReference type="EMBL" id="KV454289">
    <property type="protein sequence ID" value="ODQ76101.1"/>
    <property type="molecule type" value="Genomic_DNA"/>
</dbReference>
<proteinExistence type="predicted"/>
<sequence>MEWTVERYEILASALQKFLDIDLRRLSKEGVVSDDILKRVKETVDVVIERQVKRKVAEEVRAKVASNEELNYDNTEDGDEESANKENKNDN</sequence>
<organism evidence="2 3">
    <name type="scientific">Lipomyces starkeyi NRRL Y-11557</name>
    <dbReference type="NCBI Taxonomy" id="675824"/>
    <lineage>
        <taxon>Eukaryota</taxon>
        <taxon>Fungi</taxon>
        <taxon>Dikarya</taxon>
        <taxon>Ascomycota</taxon>
        <taxon>Saccharomycotina</taxon>
        <taxon>Lipomycetes</taxon>
        <taxon>Lipomycetales</taxon>
        <taxon>Lipomycetaceae</taxon>
        <taxon>Lipomyces</taxon>
    </lineage>
</organism>
<evidence type="ECO:0000313" key="2">
    <source>
        <dbReference type="EMBL" id="ODQ76101.1"/>
    </source>
</evidence>
<dbReference type="OrthoDB" id="10447408at2759"/>
<name>A0A1E3QEH4_LIPST</name>